<comment type="caution">
    <text evidence="3">The sequence shown here is derived from an EMBL/GenBank/DDBJ whole genome shotgun (WGS) entry which is preliminary data.</text>
</comment>
<dbReference type="SUPFAM" id="SSF53067">
    <property type="entry name" value="Actin-like ATPase domain"/>
    <property type="match status" value="2"/>
</dbReference>
<protein>
    <submittedName>
        <fullName evidence="3">HD domain-containing protein</fullName>
    </submittedName>
</protein>
<dbReference type="InterPro" id="IPR043129">
    <property type="entry name" value="ATPase_NBD"/>
</dbReference>
<feature type="domain" description="Ppx/GppA phosphatase C-terminal" evidence="2">
    <location>
        <begin position="341"/>
        <end position="483"/>
    </location>
</feature>
<dbReference type="Pfam" id="PF02541">
    <property type="entry name" value="Ppx-GppA"/>
    <property type="match status" value="1"/>
</dbReference>
<dbReference type="InterPro" id="IPR048950">
    <property type="entry name" value="Ppx_GppA_C"/>
</dbReference>
<dbReference type="GO" id="GO:0016462">
    <property type="term" value="F:pyrophosphatase activity"/>
    <property type="evidence" value="ECO:0007669"/>
    <property type="project" value="TreeGrafter"/>
</dbReference>
<reference evidence="3" key="2">
    <citation type="journal article" date="2021" name="PeerJ">
        <title>Extensive microbial diversity within the chicken gut microbiome revealed by metagenomics and culture.</title>
        <authorList>
            <person name="Gilroy R."/>
            <person name="Ravi A."/>
            <person name="Getino M."/>
            <person name="Pursley I."/>
            <person name="Horton D.L."/>
            <person name="Alikhan N.F."/>
            <person name="Baker D."/>
            <person name="Gharbi K."/>
            <person name="Hall N."/>
            <person name="Watson M."/>
            <person name="Adriaenssens E.M."/>
            <person name="Foster-Nyarko E."/>
            <person name="Jarju S."/>
            <person name="Secka A."/>
            <person name="Antonio M."/>
            <person name="Oren A."/>
            <person name="Chaudhuri R.R."/>
            <person name="La Ragione R."/>
            <person name="Hildebrand F."/>
            <person name="Pallen M.J."/>
        </authorList>
    </citation>
    <scope>NUCLEOTIDE SEQUENCE</scope>
    <source>
        <strain evidence="3">B3-4054</strain>
    </source>
</reference>
<accession>A0A9D9EP60</accession>
<dbReference type="Gene3D" id="3.30.420.40">
    <property type="match status" value="1"/>
</dbReference>
<dbReference type="PANTHER" id="PTHR30005">
    <property type="entry name" value="EXOPOLYPHOSPHATASE"/>
    <property type="match status" value="1"/>
</dbReference>
<dbReference type="Pfam" id="PF21447">
    <property type="entry name" value="Ppx-GppA_III"/>
    <property type="match status" value="1"/>
</dbReference>
<evidence type="ECO:0000259" key="1">
    <source>
        <dbReference type="Pfam" id="PF02541"/>
    </source>
</evidence>
<gene>
    <name evidence="3" type="ORF">IAA96_03620</name>
</gene>
<dbReference type="PANTHER" id="PTHR30005:SF0">
    <property type="entry name" value="RETROGRADE REGULATION PROTEIN 2"/>
    <property type="match status" value="1"/>
</dbReference>
<dbReference type="SUPFAM" id="SSF109604">
    <property type="entry name" value="HD-domain/PDEase-like"/>
    <property type="match status" value="1"/>
</dbReference>
<dbReference type="Gene3D" id="3.30.420.150">
    <property type="entry name" value="Exopolyphosphatase. Domain 2"/>
    <property type="match status" value="1"/>
</dbReference>
<sequence length="525" mass="58826">MKNKTKEKGTPEGKTGTRLQGVIEIGSTAIRLLVVQIFPDNSWETVDKAGLAIPLGRDVFSDGNISRESLLQCLFILNRFREVMDNWGIPDGQITVVATSAIREAKNRDSVLDRIAVKTGFRVRVIDGIEEIHLLYLVVSNALKNSHTHRSKVNSLIMDVGGGSTEILLLKNGKMVATHSFSIGTVVIDQQMKAFKGTMQDMNRLLEEYAKTTAEKLNNELRLDLIKELIAIGSDIRLAAHSVGVQADEYHAKIKRADFVNFVEKIAGLSPEEIVHRYGISYNEAESLLPGLSIYQFFLNRIGGDDILVPYQSIREGVILSILNETEEPSYSNFYDQTVSSAMTLAEKFHCDKKHAAYVTRMALFLFDSLQGELGLNRRARMLLEISAILHDIGSFIGETMHHLHGEYIVLHSEIFGLSREDLCLVANIVRYHRGDHPAQDHPGYASLPRDDRTMILKLSALLRIADALDCRHSQHIPEYTVELTPETLFLHPVGAHDTTMEKFALEKKGGLFEQVFGYTLTIVR</sequence>
<evidence type="ECO:0000259" key="2">
    <source>
        <dbReference type="Pfam" id="PF21447"/>
    </source>
</evidence>
<dbReference type="EMBL" id="JADIMS010000056">
    <property type="protein sequence ID" value="MBO8450176.1"/>
    <property type="molecule type" value="Genomic_DNA"/>
</dbReference>
<name>A0A9D9EP60_9SPIR</name>
<dbReference type="CDD" id="cd00077">
    <property type="entry name" value="HDc"/>
    <property type="match status" value="1"/>
</dbReference>
<evidence type="ECO:0000313" key="4">
    <source>
        <dbReference type="Proteomes" id="UP000823616"/>
    </source>
</evidence>
<proteinExistence type="predicted"/>
<dbReference type="InterPro" id="IPR050273">
    <property type="entry name" value="GppA/Ppx_hydrolase"/>
</dbReference>
<feature type="domain" description="Ppx/GppA phosphatase N-terminal" evidence="1">
    <location>
        <begin position="53"/>
        <end position="324"/>
    </location>
</feature>
<dbReference type="InterPro" id="IPR003695">
    <property type="entry name" value="Ppx_GppA_N"/>
</dbReference>
<evidence type="ECO:0000313" key="3">
    <source>
        <dbReference type="EMBL" id="MBO8450176.1"/>
    </source>
</evidence>
<reference evidence="3" key="1">
    <citation type="submission" date="2020-10" db="EMBL/GenBank/DDBJ databases">
        <authorList>
            <person name="Gilroy R."/>
        </authorList>
    </citation>
    <scope>NUCLEOTIDE SEQUENCE</scope>
    <source>
        <strain evidence="3">B3-4054</strain>
    </source>
</reference>
<organism evidence="3 4">
    <name type="scientific">Candidatus Avitreponema avistercoris</name>
    <dbReference type="NCBI Taxonomy" id="2840705"/>
    <lineage>
        <taxon>Bacteria</taxon>
        <taxon>Pseudomonadati</taxon>
        <taxon>Spirochaetota</taxon>
        <taxon>Spirochaetia</taxon>
        <taxon>Spirochaetales</taxon>
        <taxon>Candidatus Avitreponema</taxon>
    </lineage>
</organism>
<dbReference type="Gene3D" id="1.10.3210.10">
    <property type="entry name" value="Hypothetical protein af1432"/>
    <property type="match status" value="1"/>
</dbReference>
<dbReference type="CDD" id="cd24006">
    <property type="entry name" value="ASKHA_NBD_PPX_GppA"/>
    <property type="match status" value="1"/>
</dbReference>
<dbReference type="AlphaFoldDB" id="A0A9D9EP60"/>
<dbReference type="Proteomes" id="UP000823616">
    <property type="component" value="Unassembled WGS sequence"/>
</dbReference>
<dbReference type="InterPro" id="IPR003607">
    <property type="entry name" value="HD/PDEase_dom"/>
</dbReference>